<dbReference type="Pfam" id="PF08448">
    <property type="entry name" value="PAS_4"/>
    <property type="match status" value="1"/>
</dbReference>
<feature type="domain" description="PAC" evidence="2">
    <location>
        <begin position="371"/>
        <end position="423"/>
    </location>
</feature>
<gene>
    <name evidence="5" type="ORF">SAMN05216333_106105</name>
</gene>
<dbReference type="InterPro" id="IPR035965">
    <property type="entry name" value="PAS-like_dom_sf"/>
</dbReference>
<dbReference type="InterPro" id="IPR001610">
    <property type="entry name" value="PAC"/>
</dbReference>
<dbReference type="GO" id="GO:0003824">
    <property type="term" value="F:catalytic activity"/>
    <property type="evidence" value="ECO:0007669"/>
    <property type="project" value="UniProtKB-ARBA"/>
</dbReference>
<dbReference type="Pfam" id="PF08447">
    <property type="entry name" value="PAS_3"/>
    <property type="match status" value="1"/>
</dbReference>
<dbReference type="GO" id="GO:0006355">
    <property type="term" value="P:regulation of DNA-templated transcription"/>
    <property type="evidence" value="ECO:0007669"/>
    <property type="project" value="InterPro"/>
</dbReference>
<dbReference type="SMART" id="SM00052">
    <property type="entry name" value="EAL"/>
    <property type="match status" value="1"/>
</dbReference>
<evidence type="ECO:0000313" key="6">
    <source>
        <dbReference type="Proteomes" id="UP000198814"/>
    </source>
</evidence>
<feature type="domain" description="PAS" evidence="1">
    <location>
        <begin position="25"/>
        <end position="95"/>
    </location>
</feature>
<feature type="domain" description="PAS" evidence="1">
    <location>
        <begin position="549"/>
        <end position="594"/>
    </location>
</feature>
<dbReference type="SUPFAM" id="SSF55073">
    <property type="entry name" value="Nucleotide cyclase"/>
    <property type="match status" value="1"/>
</dbReference>
<dbReference type="InterPro" id="IPR001633">
    <property type="entry name" value="EAL_dom"/>
</dbReference>
<evidence type="ECO:0000259" key="1">
    <source>
        <dbReference type="PROSITE" id="PS50112"/>
    </source>
</evidence>
<dbReference type="InterPro" id="IPR029787">
    <property type="entry name" value="Nucleotide_cyclase"/>
</dbReference>
<dbReference type="PROSITE" id="PS50112">
    <property type="entry name" value="PAS"/>
    <property type="match status" value="3"/>
</dbReference>
<keyword evidence="6" id="KW-1185">Reference proteome</keyword>
<dbReference type="Gene3D" id="3.30.450.20">
    <property type="entry name" value="PAS domain"/>
    <property type="match status" value="5"/>
</dbReference>
<dbReference type="InterPro" id="IPR000014">
    <property type="entry name" value="PAS"/>
</dbReference>
<dbReference type="InterPro" id="IPR000700">
    <property type="entry name" value="PAS-assoc_C"/>
</dbReference>
<dbReference type="InterPro" id="IPR013656">
    <property type="entry name" value="PAS_4"/>
</dbReference>
<dbReference type="CDD" id="cd01948">
    <property type="entry name" value="EAL"/>
    <property type="match status" value="1"/>
</dbReference>
<feature type="domain" description="EAL" evidence="3">
    <location>
        <begin position="850"/>
        <end position="1103"/>
    </location>
</feature>
<dbReference type="NCBIfam" id="TIGR00229">
    <property type="entry name" value="sensory_box"/>
    <property type="match status" value="4"/>
</dbReference>
<evidence type="ECO:0000259" key="4">
    <source>
        <dbReference type="PROSITE" id="PS50887"/>
    </source>
</evidence>
<proteinExistence type="predicted"/>
<dbReference type="Gene3D" id="3.30.70.270">
    <property type="match status" value="1"/>
</dbReference>
<dbReference type="Pfam" id="PF00563">
    <property type="entry name" value="EAL"/>
    <property type="match status" value="1"/>
</dbReference>
<feature type="domain" description="PAC" evidence="2">
    <location>
        <begin position="622"/>
        <end position="674"/>
    </location>
</feature>
<dbReference type="PROSITE" id="PS50883">
    <property type="entry name" value="EAL"/>
    <property type="match status" value="1"/>
</dbReference>
<dbReference type="Pfam" id="PF00989">
    <property type="entry name" value="PAS"/>
    <property type="match status" value="1"/>
</dbReference>
<feature type="domain" description="PAC" evidence="2">
    <location>
        <begin position="500"/>
        <end position="552"/>
    </location>
</feature>
<dbReference type="SUPFAM" id="SSF55785">
    <property type="entry name" value="PYP-like sensor domain (PAS domain)"/>
    <property type="match status" value="5"/>
</dbReference>
<sequence length="1108" mass="125551">MNSDGFVPKDPLDCDAAIPASIVLSEQQLRELFDDTKDLIQSVAPDGRLLFVNRAWREALGYTAGEVATLTIFNIVHPSHHVQCQEFIRRIMAGENAGLIEVPFQTKDGQTMMVEGNVSLYAPDGQPVATRGIFRNITGRKAAEAESLALKQNLEHTVIQRTAELQASEKRFRNLVASIPGAVYEFCVDAAGCRSLPFMSEGIENLIGRTSAECMVDVEILFQMIPSHAVPALEKSIHDSMEKLTPWFYEFPVQTPKGMKWLHGYSIPQREADGNTRWHGVLVDATPQKQMETALRENEQLFRSLTEAASVGIFRTDAAGKYLYVNERWCHMTGLDAIAAAGYGWIAAIHPEDRERVIAEWNEIVQWQQPFMCEYRSQTKEQTTSWILGQAQAERDQNGTVQGFVGTITDISDLKMKEVELAESRNLLKTIVDTVPARIFWKDKQSCYLGCNPIFARDAGMTSPQEIIGKVDYDLSWTKDQADHYRNDDKRVISSGTSMLYYEEALNNAAGETLWIETSKVPLLSTRKEIIGVLGIYQDISKQKQASDSMRLAAAIYQSSNEAIMVMDENNRIIQVNPAFTRMTGYEIADVLGKDPAMFRSNRHDEAFYQEMKCKLLNEGHWQGEIWDLRKDGSIYAKWLNISVIRHLSGDVHYYVSQFSDITEKKKKDEIILFQANYDPLTGLPNRNLFKELLDQEIKKSQRSKSPLSLLLMDLDHFKDINDTLGHDKGDELLREVASRIKSCASKTDIVARLGGDEFAIILSKCGDNKAAAAIAQQITQKLNKPFKLRHNRADHYISTSIGIVFYPQDGADRKSLMKHADQAMYAAKLEGRNRFCYFTPSMQQAAHEKMLLMQDLRQAIAKNELRVYYQPILELSSERIVKAEALLRWNHSKRGMISPTIFIPLAEESGLILEIGEMVFRESIDLIDQWRRRLGYIIQISVNISPIQFKHLNNYRWLDSLIQLGLPGDCINVEITEGLLLKDSAVVQQNLLELHNNGIEVSIDDFGTGFSSLSYLKKFDIDFLKIDYSFVHQLMGNATDRALVEAIIVMAHKLDIKTIAEGVETEAQQDLLTHFGCDYVQGFLYSVPVPQQEFEQLLIDQENRNTA</sequence>
<feature type="domain" description="GGDEF" evidence="4">
    <location>
        <begin position="706"/>
        <end position="841"/>
    </location>
</feature>
<dbReference type="NCBIfam" id="TIGR00254">
    <property type="entry name" value="GGDEF"/>
    <property type="match status" value="1"/>
</dbReference>
<dbReference type="AlphaFoldDB" id="A0A1H8N108"/>
<evidence type="ECO:0000313" key="5">
    <source>
        <dbReference type="EMBL" id="SEO23242.1"/>
    </source>
</evidence>
<evidence type="ECO:0000259" key="3">
    <source>
        <dbReference type="PROSITE" id="PS50883"/>
    </source>
</evidence>
<dbReference type="InterPro" id="IPR035919">
    <property type="entry name" value="EAL_sf"/>
</dbReference>
<dbReference type="InterPro" id="IPR052155">
    <property type="entry name" value="Biofilm_reg_signaling"/>
</dbReference>
<dbReference type="InterPro" id="IPR043128">
    <property type="entry name" value="Rev_trsase/Diguanyl_cyclase"/>
</dbReference>
<dbReference type="SUPFAM" id="SSF141868">
    <property type="entry name" value="EAL domain-like"/>
    <property type="match status" value="1"/>
</dbReference>
<dbReference type="PANTHER" id="PTHR44757">
    <property type="entry name" value="DIGUANYLATE CYCLASE DGCP"/>
    <property type="match status" value="1"/>
</dbReference>
<dbReference type="SMART" id="SM00267">
    <property type="entry name" value="GGDEF"/>
    <property type="match status" value="1"/>
</dbReference>
<dbReference type="InterPro" id="IPR013767">
    <property type="entry name" value="PAS_fold"/>
</dbReference>
<dbReference type="PROSITE" id="PS50887">
    <property type="entry name" value="GGDEF"/>
    <property type="match status" value="1"/>
</dbReference>
<dbReference type="Gene3D" id="3.20.20.450">
    <property type="entry name" value="EAL domain"/>
    <property type="match status" value="1"/>
</dbReference>
<dbReference type="CDD" id="cd00130">
    <property type="entry name" value="PAS"/>
    <property type="match status" value="4"/>
</dbReference>
<dbReference type="InterPro" id="IPR013655">
    <property type="entry name" value="PAS_fold_3"/>
</dbReference>
<dbReference type="InterPro" id="IPR000160">
    <property type="entry name" value="GGDEF_dom"/>
</dbReference>
<dbReference type="PROSITE" id="PS50113">
    <property type="entry name" value="PAC"/>
    <property type="match status" value="3"/>
</dbReference>
<dbReference type="Proteomes" id="UP000198814">
    <property type="component" value="Unassembled WGS sequence"/>
</dbReference>
<dbReference type="Pfam" id="PF00990">
    <property type="entry name" value="GGDEF"/>
    <property type="match status" value="1"/>
</dbReference>
<accession>A0A1H8N108</accession>
<dbReference type="RefSeq" id="WP_090317463.1">
    <property type="nucleotide sequence ID" value="NZ_FNOE01000006.1"/>
</dbReference>
<dbReference type="FunFam" id="3.30.70.270:FF:000001">
    <property type="entry name" value="Diguanylate cyclase domain protein"/>
    <property type="match status" value="1"/>
</dbReference>
<dbReference type="STRING" id="42354.SAMN05216333_106105"/>
<reference evidence="6" key="1">
    <citation type="submission" date="2016-10" db="EMBL/GenBank/DDBJ databases">
        <authorList>
            <person name="Varghese N."/>
            <person name="Submissions S."/>
        </authorList>
    </citation>
    <scope>NUCLEOTIDE SEQUENCE [LARGE SCALE GENOMIC DNA]</scope>
    <source>
        <strain evidence="6">Nm76</strain>
    </source>
</reference>
<dbReference type="SMART" id="SM00086">
    <property type="entry name" value="PAC"/>
    <property type="match status" value="5"/>
</dbReference>
<organism evidence="5 6">
    <name type="scientific">Nitrosomonas oligotropha</name>
    <dbReference type="NCBI Taxonomy" id="42354"/>
    <lineage>
        <taxon>Bacteria</taxon>
        <taxon>Pseudomonadati</taxon>
        <taxon>Pseudomonadota</taxon>
        <taxon>Betaproteobacteria</taxon>
        <taxon>Nitrosomonadales</taxon>
        <taxon>Nitrosomonadaceae</taxon>
        <taxon>Nitrosomonas</taxon>
    </lineage>
</organism>
<dbReference type="PANTHER" id="PTHR44757:SF2">
    <property type="entry name" value="BIOFILM ARCHITECTURE MAINTENANCE PROTEIN MBAA"/>
    <property type="match status" value="1"/>
</dbReference>
<dbReference type="CDD" id="cd01949">
    <property type="entry name" value="GGDEF"/>
    <property type="match status" value="1"/>
</dbReference>
<evidence type="ECO:0000259" key="2">
    <source>
        <dbReference type="PROSITE" id="PS50113"/>
    </source>
</evidence>
<feature type="domain" description="PAS" evidence="1">
    <location>
        <begin position="298"/>
        <end position="368"/>
    </location>
</feature>
<protein>
    <submittedName>
        <fullName evidence="5">PAS domain S-box-containing protein/diguanylate cyclase (GGDEF) domain-containing protein</fullName>
    </submittedName>
</protein>
<dbReference type="EMBL" id="FODO01000006">
    <property type="protein sequence ID" value="SEO23242.1"/>
    <property type="molecule type" value="Genomic_DNA"/>
</dbReference>
<dbReference type="Pfam" id="PF13426">
    <property type="entry name" value="PAS_9"/>
    <property type="match status" value="1"/>
</dbReference>
<dbReference type="OrthoDB" id="9813903at2"/>
<name>A0A1H8N108_9PROT</name>
<dbReference type="SMART" id="SM00091">
    <property type="entry name" value="PAS"/>
    <property type="match status" value="4"/>
</dbReference>